<dbReference type="AlphaFoldDB" id="A0A232FLI1"/>
<gene>
    <name evidence="1" type="ORF">TSAR_014216</name>
</gene>
<dbReference type="EMBL" id="NNAY01000052">
    <property type="protein sequence ID" value="OXU31512.1"/>
    <property type="molecule type" value="Genomic_DNA"/>
</dbReference>
<dbReference type="OrthoDB" id="7699497at2759"/>
<protein>
    <recommendedName>
        <fullName evidence="3">Endonuclease/exonuclease/phosphatase domain-containing protein</fullName>
    </recommendedName>
</protein>
<evidence type="ECO:0008006" key="3">
    <source>
        <dbReference type="Google" id="ProtNLM"/>
    </source>
</evidence>
<organism evidence="1 2">
    <name type="scientific">Trichomalopsis sarcophagae</name>
    <dbReference type="NCBI Taxonomy" id="543379"/>
    <lineage>
        <taxon>Eukaryota</taxon>
        <taxon>Metazoa</taxon>
        <taxon>Ecdysozoa</taxon>
        <taxon>Arthropoda</taxon>
        <taxon>Hexapoda</taxon>
        <taxon>Insecta</taxon>
        <taxon>Pterygota</taxon>
        <taxon>Neoptera</taxon>
        <taxon>Endopterygota</taxon>
        <taxon>Hymenoptera</taxon>
        <taxon>Apocrita</taxon>
        <taxon>Proctotrupomorpha</taxon>
        <taxon>Chalcidoidea</taxon>
        <taxon>Pteromalidae</taxon>
        <taxon>Pteromalinae</taxon>
        <taxon>Trichomalopsis</taxon>
    </lineage>
</organism>
<keyword evidence="2" id="KW-1185">Reference proteome</keyword>
<accession>A0A232FLI1</accession>
<reference evidence="1 2" key="1">
    <citation type="journal article" date="2017" name="Curr. Biol.">
        <title>The Evolution of Venom by Co-option of Single-Copy Genes.</title>
        <authorList>
            <person name="Martinson E.O."/>
            <person name="Mrinalini"/>
            <person name="Kelkar Y.D."/>
            <person name="Chang C.H."/>
            <person name="Werren J.H."/>
        </authorList>
    </citation>
    <scope>NUCLEOTIDE SEQUENCE [LARGE SCALE GENOMIC DNA]</scope>
    <source>
        <strain evidence="1 2">Alberta</strain>
        <tissue evidence="1">Whole body</tissue>
    </source>
</reference>
<evidence type="ECO:0000313" key="1">
    <source>
        <dbReference type="EMBL" id="OXU31512.1"/>
    </source>
</evidence>
<name>A0A232FLI1_9HYME</name>
<dbReference type="InterPro" id="IPR036691">
    <property type="entry name" value="Endo/exonu/phosph_ase_sf"/>
</dbReference>
<dbReference type="Gene3D" id="3.60.10.10">
    <property type="entry name" value="Endonuclease/exonuclease/phosphatase"/>
    <property type="match status" value="1"/>
</dbReference>
<dbReference type="Proteomes" id="UP000215335">
    <property type="component" value="Unassembled WGS sequence"/>
</dbReference>
<comment type="caution">
    <text evidence="1">The sequence shown here is derived from an EMBL/GenBank/DDBJ whole genome shotgun (WGS) entry which is preliminary data.</text>
</comment>
<sequence>MFDTGLVLSWVRWRDGNKAHEFSTAADLNAIAATYESMEKQVTVQNHDNAKGLKAGFLNACSLKGHIHDFRQYLLDDPSYDVFGVAETRLGPMIDRSLVVVRGYSLSTQDRNERGGSVALYIRDALTFTELAHSNTASPVKPMETEYLMGYIRGGKLDPIFVYVVYRPPGVAFTPSFLNDSKVLCADYSSKIITGDFNANLLSTSKDAGFLFDLAGELDLKIIDHGSTNFTTQPDKLIDTLENNGNVWKDLRNLGLLSRSASGLHGFSLDGLNRHFAGVSCSSSESMEDALHTIQSVPVEVLEQLVHDQIVEFVVCKGVLDPLQTGF</sequence>
<evidence type="ECO:0000313" key="2">
    <source>
        <dbReference type="Proteomes" id="UP000215335"/>
    </source>
</evidence>
<dbReference type="SUPFAM" id="SSF56219">
    <property type="entry name" value="DNase I-like"/>
    <property type="match status" value="1"/>
</dbReference>
<proteinExistence type="predicted"/>